<gene>
    <name evidence="1" type="ORF">GGE66_000939</name>
</gene>
<comment type="caution">
    <text evidence="1">The sequence shown here is derived from an EMBL/GenBank/DDBJ whole genome shotgun (WGS) entry which is preliminary data.</text>
</comment>
<sequence length="147" mass="16377">MFDALCVETVTVSNVKVEEKGRKAIFRNPLNTAHDKIQMDGCVVRNSTAADWVVTKTEVGTIIVELKGKDVEHGAQQVEATARLLKQMEYPVVQLAALIVSTSYPKASSTIQKAQQRFFRNFGGPLHVVTRNDSFDFERVLRADGPR</sequence>
<reference evidence="1 2" key="1">
    <citation type="submission" date="2020-08" db="EMBL/GenBank/DDBJ databases">
        <title>Genomic Encyclopedia of Type Strains, Phase IV (KMG-V): Genome sequencing to study the core and pangenomes of soil and plant-associated prokaryotes.</title>
        <authorList>
            <person name="Whitman W."/>
        </authorList>
    </citation>
    <scope>NUCLEOTIDE SEQUENCE [LARGE SCALE GENOMIC DNA]</scope>
    <source>
        <strain evidence="1 2">SEMIA 4011</strain>
    </source>
</reference>
<proteinExistence type="predicted"/>
<evidence type="ECO:0000313" key="2">
    <source>
        <dbReference type="Proteomes" id="UP000517187"/>
    </source>
</evidence>
<organism evidence="1 2">
    <name type="scientific">Rhizobium leguminosarum</name>
    <dbReference type="NCBI Taxonomy" id="384"/>
    <lineage>
        <taxon>Bacteria</taxon>
        <taxon>Pseudomonadati</taxon>
        <taxon>Pseudomonadota</taxon>
        <taxon>Alphaproteobacteria</taxon>
        <taxon>Hyphomicrobiales</taxon>
        <taxon>Rhizobiaceae</taxon>
        <taxon>Rhizobium/Agrobacterium group</taxon>
        <taxon>Rhizobium</taxon>
    </lineage>
</organism>
<protein>
    <submittedName>
        <fullName evidence="1">Uncharacterized protein</fullName>
    </submittedName>
</protein>
<dbReference type="RefSeq" id="WP_184692893.1">
    <property type="nucleotide sequence ID" value="NZ_JACIIJ010000002.1"/>
</dbReference>
<name>A0A7W9ZPB6_RHILE</name>
<dbReference type="Proteomes" id="UP000517187">
    <property type="component" value="Unassembled WGS sequence"/>
</dbReference>
<accession>A0A7W9ZPB6</accession>
<dbReference type="AlphaFoldDB" id="A0A7W9ZPB6"/>
<evidence type="ECO:0000313" key="1">
    <source>
        <dbReference type="EMBL" id="MBB6219990.1"/>
    </source>
</evidence>
<dbReference type="EMBL" id="JACIIJ010000002">
    <property type="protein sequence ID" value="MBB6219990.1"/>
    <property type="molecule type" value="Genomic_DNA"/>
</dbReference>